<keyword evidence="13 16" id="KW-0472">Membrane</keyword>
<evidence type="ECO:0000256" key="16">
    <source>
        <dbReference type="SAM" id="Phobius"/>
    </source>
</evidence>
<dbReference type="PANTHER" id="PTHR24292:SF54">
    <property type="entry name" value="CYP9F3-RELATED"/>
    <property type="match status" value="1"/>
</dbReference>
<keyword evidence="8" id="KW-0256">Endoplasmic reticulum</keyword>
<evidence type="ECO:0000256" key="15">
    <source>
        <dbReference type="RuleBase" id="RU000461"/>
    </source>
</evidence>
<evidence type="ECO:0000313" key="18">
    <source>
        <dbReference type="Proteomes" id="UP001353858"/>
    </source>
</evidence>
<evidence type="ECO:0000256" key="5">
    <source>
        <dbReference type="ARBA" id="ARBA00010617"/>
    </source>
</evidence>
<dbReference type="InterPro" id="IPR050476">
    <property type="entry name" value="Insect_CytP450_Detox"/>
</dbReference>
<dbReference type="CDD" id="cd11056">
    <property type="entry name" value="CYP6-like"/>
    <property type="match status" value="1"/>
</dbReference>
<dbReference type="InterPro" id="IPR002403">
    <property type="entry name" value="Cyt_P450_E_grp-IV"/>
</dbReference>
<dbReference type="Pfam" id="PF00067">
    <property type="entry name" value="p450"/>
    <property type="match status" value="1"/>
</dbReference>
<evidence type="ECO:0000313" key="17">
    <source>
        <dbReference type="EMBL" id="KAK4885982.1"/>
    </source>
</evidence>
<keyword evidence="9" id="KW-0492">Microsome</keyword>
<dbReference type="GO" id="GO:0005506">
    <property type="term" value="F:iron ion binding"/>
    <property type="evidence" value="ECO:0007669"/>
    <property type="project" value="InterPro"/>
</dbReference>
<dbReference type="AlphaFoldDB" id="A0AAN7Q8I1"/>
<evidence type="ECO:0000256" key="11">
    <source>
        <dbReference type="ARBA" id="ARBA00023004"/>
    </source>
</evidence>
<keyword evidence="10 15" id="KW-0560">Oxidoreductase</keyword>
<keyword evidence="12 15" id="KW-0503">Monooxygenase</keyword>
<evidence type="ECO:0000256" key="8">
    <source>
        <dbReference type="ARBA" id="ARBA00022824"/>
    </source>
</evidence>
<comment type="similarity">
    <text evidence="5 15">Belongs to the cytochrome P450 family.</text>
</comment>
<evidence type="ECO:0000256" key="13">
    <source>
        <dbReference type="ARBA" id="ARBA00023136"/>
    </source>
</evidence>
<evidence type="ECO:0000256" key="7">
    <source>
        <dbReference type="ARBA" id="ARBA00022723"/>
    </source>
</evidence>
<evidence type="ECO:0000256" key="9">
    <source>
        <dbReference type="ARBA" id="ARBA00022848"/>
    </source>
</evidence>
<protein>
    <recommendedName>
        <fullName evidence="19">Cytochrome P450</fullName>
    </recommendedName>
</protein>
<dbReference type="PANTHER" id="PTHR24292">
    <property type="entry name" value="CYTOCHROME P450"/>
    <property type="match status" value="1"/>
</dbReference>
<feature type="binding site" description="axial binding residue" evidence="14">
    <location>
        <position position="454"/>
    </location>
    <ligand>
        <name>heme</name>
        <dbReference type="ChEBI" id="CHEBI:30413"/>
    </ligand>
    <ligandPart>
        <name>Fe</name>
        <dbReference type="ChEBI" id="CHEBI:18248"/>
    </ligandPart>
</feature>
<dbReference type="InterPro" id="IPR017972">
    <property type="entry name" value="Cyt_P450_CS"/>
</dbReference>
<comment type="subcellular location">
    <subcellularLocation>
        <location evidence="4">Endoplasmic reticulum membrane</location>
        <topology evidence="4">Peripheral membrane protein</topology>
    </subcellularLocation>
    <subcellularLocation>
        <location evidence="3">Microsome membrane</location>
        <topology evidence="3">Peripheral membrane protein</topology>
    </subcellularLocation>
</comment>
<dbReference type="GO" id="GO:0016705">
    <property type="term" value="F:oxidoreductase activity, acting on paired donors, with incorporation or reduction of molecular oxygen"/>
    <property type="evidence" value="ECO:0007669"/>
    <property type="project" value="InterPro"/>
</dbReference>
<evidence type="ECO:0000256" key="3">
    <source>
        <dbReference type="ARBA" id="ARBA00004174"/>
    </source>
</evidence>
<reference evidence="18" key="1">
    <citation type="submission" date="2023-01" db="EMBL/GenBank/DDBJ databases">
        <title>Key to firefly adult light organ development and bioluminescence: homeobox transcription factors regulate luciferase expression and transportation to peroxisome.</title>
        <authorList>
            <person name="Fu X."/>
        </authorList>
    </citation>
    <scope>NUCLEOTIDE SEQUENCE [LARGE SCALE GENOMIC DNA]</scope>
</reference>
<comment type="function">
    <text evidence="2">May be involved in the metabolism of insect hormones and in the breakdown of synthetic insecticides.</text>
</comment>
<comment type="caution">
    <text evidence="17">The sequence shown here is derived from an EMBL/GenBank/DDBJ whole genome shotgun (WGS) entry which is preliminary data.</text>
</comment>
<sequence>MWIVIILVFLFFLLVYYKFYLPLQYWRDRQIPHLTPSLIIGNLGPVIRRKETFNAYLQKICGKFKNFRYFGFYQFSQPCLILLDRELIKQIFVKHFENFTDHYDVLPKDIDTFWKRGFPAFTSKKMKAMFQLVTECSERFVDYFVKQNTIIALDIMDAFTKFNNDVIASCTFGIHCDSLINENNEFYRMGKEAFDFSGLKSIKFFGNAFSPTLSRLFRVKMFSTRISNFFLRITKETISYRKQTGLYRPDVMHLLIEAQKGRLTYDDDDLVVSGYSGIDDFYPIKPNFSNKTPITDEDIASQAFVFFFGSYDTMSSALSHTVYELVANMDVQVKLRTEINYTLNQCNGKITYESIFKMKYLDMVISESLRLWPPPAILNRVCVKPFVIEPILPNEKSLLVEPGTEIIIPVYASHRNPKYFTNPDKFDPDRFSDENKDTIKSFTYFPFGIGPRFCIGNRFALMTMKIIIYKLLAHFEIIPVKQTVIPLEQSKNTIMLRSKHGYWFGLKPIQDKL</sequence>
<evidence type="ECO:0000256" key="2">
    <source>
        <dbReference type="ARBA" id="ARBA00003690"/>
    </source>
</evidence>
<dbReference type="PRINTS" id="PR00385">
    <property type="entry name" value="P450"/>
</dbReference>
<comment type="cofactor">
    <cofactor evidence="1 14">
        <name>heme</name>
        <dbReference type="ChEBI" id="CHEBI:30413"/>
    </cofactor>
</comment>
<proteinExistence type="inferred from homology"/>
<keyword evidence="16" id="KW-1133">Transmembrane helix</keyword>
<dbReference type="SUPFAM" id="SSF48264">
    <property type="entry name" value="Cytochrome P450"/>
    <property type="match status" value="1"/>
</dbReference>
<dbReference type="FunFam" id="1.10.630.10:FF:000042">
    <property type="entry name" value="Cytochrome P450"/>
    <property type="match status" value="1"/>
</dbReference>
<keyword evidence="7 14" id="KW-0479">Metal-binding</keyword>
<dbReference type="Proteomes" id="UP001353858">
    <property type="component" value="Unassembled WGS sequence"/>
</dbReference>
<feature type="transmembrane region" description="Helical" evidence="16">
    <location>
        <begin position="6"/>
        <end position="23"/>
    </location>
</feature>
<dbReference type="PRINTS" id="PR00465">
    <property type="entry name" value="EP450IV"/>
</dbReference>
<accession>A0AAN7Q8I1</accession>
<dbReference type="InterPro" id="IPR001128">
    <property type="entry name" value="Cyt_P450"/>
</dbReference>
<evidence type="ECO:0000256" key="1">
    <source>
        <dbReference type="ARBA" id="ARBA00001971"/>
    </source>
</evidence>
<evidence type="ECO:0000256" key="6">
    <source>
        <dbReference type="ARBA" id="ARBA00022617"/>
    </source>
</evidence>
<dbReference type="Gene3D" id="1.10.630.10">
    <property type="entry name" value="Cytochrome P450"/>
    <property type="match status" value="1"/>
</dbReference>
<dbReference type="EMBL" id="JARPUR010000001">
    <property type="protein sequence ID" value="KAK4885982.1"/>
    <property type="molecule type" value="Genomic_DNA"/>
</dbReference>
<dbReference type="GO" id="GO:0004497">
    <property type="term" value="F:monooxygenase activity"/>
    <property type="evidence" value="ECO:0007669"/>
    <property type="project" value="UniProtKB-KW"/>
</dbReference>
<name>A0AAN7Q8I1_9COLE</name>
<keyword evidence="18" id="KW-1185">Reference proteome</keyword>
<dbReference type="GO" id="GO:0005789">
    <property type="term" value="C:endoplasmic reticulum membrane"/>
    <property type="evidence" value="ECO:0007669"/>
    <property type="project" value="UniProtKB-SubCell"/>
</dbReference>
<keyword evidence="11 14" id="KW-0408">Iron</keyword>
<evidence type="ECO:0000256" key="4">
    <source>
        <dbReference type="ARBA" id="ARBA00004406"/>
    </source>
</evidence>
<evidence type="ECO:0008006" key="19">
    <source>
        <dbReference type="Google" id="ProtNLM"/>
    </source>
</evidence>
<organism evidence="17 18">
    <name type="scientific">Aquatica leii</name>
    <dbReference type="NCBI Taxonomy" id="1421715"/>
    <lineage>
        <taxon>Eukaryota</taxon>
        <taxon>Metazoa</taxon>
        <taxon>Ecdysozoa</taxon>
        <taxon>Arthropoda</taxon>
        <taxon>Hexapoda</taxon>
        <taxon>Insecta</taxon>
        <taxon>Pterygota</taxon>
        <taxon>Neoptera</taxon>
        <taxon>Endopterygota</taxon>
        <taxon>Coleoptera</taxon>
        <taxon>Polyphaga</taxon>
        <taxon>Elateriformia</taxon>
        <taxon>Elateroidea</taxon>
        <taxon>Lampyridae</taxon>
        <taxon>Luciolinae</taxon>
        <taxon>Aquatica</taxon>
    </lineage>
</organism>
<gene>
    <name evidence="17" type="ORF">RN001_002253</name>
</gene>
<evidence type="ECO:0000256" key="12">
    <source>
        <dbReference type="ARBA" id="ARBA00023033"/>
    </source>
</evidence>
<dbReference type="GO" id="GO:0020037">
    <property type="term" value="F:heme binding"/>
    <property type="evidence" value="ECO:0007669"/>
    <property type="project" value="InterPro"/>
</dbReference>
<keyword evidence="16" id="KW-0812">Transmembrane</keyword>
<evidence type="ECO:0000256" key="14">
    <source>
        <dbReference type="PIRSR" id="PIRSR602403-1"/>
    </source>
</evidence>
<dbReference type="PROSITE" id="PS00086">
    <property type="entry name" value="CYTOCHROME_P450"/>
    <property type="match status" value="1"/>
</dbReference>
<dbReference type="InterPro" id="IPR036396">
    <property type="entry name" value="Cyt_P450_sf"/>
</dbReference>
<evidence type="ECO:0000256" key="10">
    <source>
        <dbReference type="ARBA" id="ARBA00023002"/>
    </source>
</evidence>
<keyword evidence="6 14" id="KW-0349">Heme</keyword>